<dbReference type="SUPFAM" id="SSF68906">
    <property type="entry name" value="SAP domain"/>
    <property type="match status" value="1"/>
</dbReference>
<evidence type="ECO:0000256" key="1">
    <source>
        <dbReference type="SAM" id="MobiDB-lite"/>
    </source>
</evidence>
<feature type="region of interest" description="Disordered" evidence="1">
    <location>
        <begin position="626"/>
        <end position="669"/>
    </location>
</feature>
<accession>A0AA43QT81</accession>
<dbReference type="Pfam" id="PF16294">
    <property type="entry name" value="RSB_motif"/>
    <property type="match status" value="1"/>
</dbReference>
<evidence type="ECO:0000313" key="4">
    <source>
        <dbReference type="Proteomes" id="UP001161017"/>
    </source>
</evidence>
<dbReference type="Gene3D" id="1.10.720.30">
    <property type="entry name" value="SAP domain"/>
    <property type="match status" value="1"/>
</dbReference>
<comment type="caution">
    <text evidence="3">The sequence shown here is derived from an EMBL/GenBank/DDBJ whole genome shotgun (WGS) entry which is preliminary data.</text>
</comment>
<feature type="region of interest" description="Disordered" evidence="1">
    <location>
        <begin position="34"/>
        <end position="371"/>
    </location>
</feature>
<feature type="compositionally biased region" description="Polar residues" evidence="1">
    <location>
        <begin position="345"/>
        <end position="371"/>
    </location>
</feature>
<dbReference type="InterPro" id="IPR034257">
    <property type="entry name" value="Acinus_RRM"/>
</dbReference>
<feature type="compositionally biased region" description="Polar residues" evidence="1">
    <location>
        <begin position="271"/>
        <end position="286"/>
    </location>
</feature>
<feature type="compositionally biased region" description="Basic and acidic residues" evidence="1">
    <location>
        <begin position="219"/>
        <end position="233"/>
    </location>
</feature>
<dbReference type="Proteomes" id="UP001161017">
    <property type="component" value="Unassembled WGS sequence"/>
</dbReference>
<dbReference type="PROSITE" id="PS50800">
    <property type="entry name" value="SAP"/>
    <property type="match status" value="1"/>
</dbReference>
<dbReference type="PANTHER" id="PTHR47031:SF3">
    <property type="entry name" value="SAP DOMAIN-CONTAINING PROTEIN"/>
    <property type="match status" value="1"/>
</dbReference>
<sequence length="669" mass="71349">MSDYSKLTVAKLKDELDKRKLPKTGLKAALVQRLEEADAQAEPTQTAPTSGIEDQPEEAPDTYNDQVQDGSLAVQEDPQPGEPMGGVAVESDEQATDPLTNQVEAVIAAPTNQVAQEPRPNAEQSQRTAEPPSTGQATSQAPPSTATSDILPGNLTQNASRENTFDAHLPTPILTQNDERDTRASVVSTQASIGPEEMAEDSRKRKRRSQSPAPSSMETSKRLRAEDATDLRPEVNLPEDYSSSQNATTGPSQEGHSSQNLVNGNGEATPPETSSMEDVAPTQETAMPSKDVVVPPQEVDVERSGSGAESGEPVQQTSLLAEETSNKESPHKSPTPDKRFKSLAAPSSESKLQLTSESDLPTNDISPSTHPATSALYIRNLMRPLNPASFKSHLISLARPPSSSPNASSASDIITTLHIDSIRTHALILFSDIAAASRVRASLHDRPWPVERDRKPLWIDFVPEDKVSKWIEVETSQTGSGARGGSNTRWEVVYETEDDGVETYLQEVGAAGAAATSRPSRDSQSGPSAAAAAAPPAPLIKQAAESKEFKALDDLFSSTAAKPKLYYLPVERSIVEKRLALLDEGKGGGRGDEMLRYSFEDGIIVEKGPEFGRGFRGARGGRRGGGYGDVYSGRGSGGGRGRVGDGGGFRGGGGYRNGEADRSRGWGTY</sequence>
<feature type="compositionally biased region" description="Basic and acidic residues" evidence="1">
    <location>
        <begin position="324"/>
        <end position="340"/>
    </location>
</feature>
<evidence type="ECO:0000313" key="3">
    <source>
        <dbReference type="EMBL" id="MDI1492208.1"/>
    </source>
</evidence>
<feature type="domain" description="SAP" evidence="2">
    <location>
        <begin position="4"/>
        <end position="38"/>
    </location>
</feature>
<dbReference type="SMART" id="SM00513">
    <property type="entry name" value="SAP"/>
    <property type="match status" value="1"/>
</dbReference>
<keyword evidence="4" id="KW-1185">Reference proteome</keyword>
<evidence type="ECO:0000259" key="2">
    <source>
        <dbReference type="PROSITE" id="PS50800"/>
    </source>
</evidence>
<feature type="compositionally biased region" description="Polar residues" evidence="1">
    <location>
        <begin position="241"/>
        <end position="263"/>
    </location>
</feature>
<feature type="compositionally biased region" description="Polar residues" evidence="1">
    <location>
        <begin position="122"/>
        <end position="162"/>
    </location>
</feature>
<dbReference type="InterPro" id="IPR003034">
    <property type="entry name" value="SAP_dom"/>
</dbReference>
<dbReference type="Pfam" id="PF02037">
    <property type="entry name" value="SAP"/>
    <property type="match status" value="1"/>
</dbReference>
<dbReference type="InterPro" id="IPR036361">
    <property type="entry name" value="SAP_dom_sf"/>
</dbReference>
<dbReference type="PANTHER" id="PTHR47031">
    <property type="entry name" value="SAP DNA-BINDING DOMAIN-CONTAINING PROTEIN"/>
    <property type="match status" value="1"/>
</dbReference>
<name>A0AA43QT81_9LECA</name>
<dbReference type="CDD" id="cd12432">
    <property type="entry name" value="RRM_ACINU"/>
    <property type="match status" value="1"/>
</dbReference>
<dbReference type="AlphaFoldDB" id="A0AA43QT81"/>
<protein>
    <recommendedName>
        <fullName evidence="2">SAP domain-containing protein</fullName>
    </recommendedName>
</protein>
<gene>
    <name evidence="3" type="ORF">OHK93_003420</name>
</gene>
<feature type="compositionally biased region" description="Gly residues" evidence="1">
    <location>
        <begin position="626"/>
        <end position="656"/>
    </location>
</feature>
<feature type="compositionally biased region" description="Basic and acidic residues" evidence="1">
    <location>
        <begin position="658"/>
        <end position="669"/>
    </location>
</feature>
<proteinExistence type="predicted"/>
<reference evidence="3" key="1">
    <citation type="journal article" date="2023" name="Genome Biol. Evol.">
        <title>First Whole Genome Sequence and Flow Cytometry Genome Size Data for the Lichen-Forming Fungus Ramalina farinacea (Ascomycota).</title>
        <authorList>
            <person name="Llewellyn T."/>
            <person name="Mian S."/>
            <person name="Hill R."/>
            <person name="Leitch I.J."/>
            <person name="Gaya E."/>
        </authorList>
    </citation>
    <scope>NUCLEOTIDE SEQUENCE</scope>
    <source>
        <strain evidence="3">LIQ254RAFAR</strain>
    </source>
</reference>
<dbReference type="InterPro" id="IPR032552">
    <property type="entry name" value="RSB_motif"/>
</dbReference>
<organism evidence="3 4">
    <name type="scientific">Ramalina farinacea</name>
    <dbReference type="NCBI Taxonomy" id="258253"/>
    <lineage>
        <taxon>Eukaryota</taxon>
        <taxon>Fungi</taxon>
        <taxon>Dikarya</taxon>
        <taxon>Ascomycota</taxon>
        <taxon>Pezizomycotina</taxon>
        <taxon>Lecanoromycetes</taxon>
        <taxon>OSLEUM clade</taxon>
        <taxon>Lecanoromycetidae</taxon>
        <taxon>Lecanorales</taxon>
        <taxon>Lecanorineae</taxon>
        <taxon>Ramalinaceae</taxon>
        <taxon>Ramalina</taxon>
    </lineage>
</organism>
<dbReference type="EMBL" id="JAPUFD010000018">
    <property type="protein sequence ID" value="MDI1492208.1"/>
    <property type="molecule type" value="Genomic_DNA"/>
</dbReference>
<feature type="region of interest" description="Disordered" evidence="1">
    <location>
        <begin position="511"/>
        <end position="536"/>
    </location>
</feature>